<comment type="similarity">
    <text evidence="1">Belongs to the peptidase A1 family.</text>
</comment>
<dbReference type="InterPro" id="IPR033121">
    <property type="entry name" value="PEPTIDASE_A1"/>
</dbReference>
<dbReference type="SUPFAM" id="SSF50630">
    <property type="entry name" value="Acid proteases"/>
    <property type="match status" value="1"/>
</dbReference>
<dbReference type="Pfam" id="PF00026">
    <property type="entry name" value="Asp"/>
    <property type="match status" value="1"/>
</dbReference>
<evidence type="ECO:0000313" key="4">
    <source>
        <dbReference type="EMBL" id="KXT13166.1"/>
    </source>
</evidence>
<proteinExistence type="inferred from homology"/>
<protein>
    <recommendedName>
        <fullName evidence="3">Peptidase A1 domain-containing protein</fullName>
    </recommendedName>
</protein>
<dbReference type="InterPro" id="IPR034164">
    <property type="entry name" value="Pepsin-like_dom"/>
</dbReference>
<organism evidence="4 5">
    <name type="scientific">Pseudocercospora musae</name>
    <dbReference type="NCBI Taxonomy" id="113226"/>
    <lineage>
        <taxon>Eukaryota</taxon>
        <taxon>Fungi</taxon>
        <taxon>Dikarya</taxon>
        <taxon>Ascomycota</taxon>
        <taxon>Pezizomycotina</taxon>
        <taxon>Dothideomycetes</taxon>
        <taxon>Dothideomycetidae</taxon>
        <taxon>Mycosphaerellales</taxon>
        <taxon>Mycosphaerellaceae</taxon>
        <taxon>Pseudocercospora</taxon>
    </lineage>
</organism>
<feature type="region of interest" description="Disordered" evidence="2">
    <location>
        <begin position="409"/>
        <end position="447"/>
    </location>
</feature>
<dbReference type="PRINTS" id="PR00792">
    <property type="entry name" value="PEPSIN"/>
</dbReference>
<name>A0A139IF24_9PEZI</name>
<dbReference type="OrthoDB" id="4074350at2759"/>
<feature type="non-terminal residue" evidence="4">
    <location>
        <position position="447"/>
    </location>
</feature>
<dbReference type="CDD" id="cd05471">
    <property type="entry name" value="pepsin_like"/>
    <property type="match status" value="1"/>
</dbReference>
<dbReference type="GO" id="GO:0004190">
    <property type="term" value="F:aspartic-type endopeptidase activity"/>
    <property type="evidence" value="ECO:0007669"/>
    <property type="project" value="InterPro"/>
</dbReference>
<evidence type="ECO:0000256" key="1">
    <source>
        <dbReference type="ARBA" id="ARBA00007447"/>
    </source>
</evidence>
<feature type="domain" description="Peptidase A1" evidence="3">
    <location>
        <begin position="26"/>
        <end position="357"/>
    </location>
</feature>
<dbReference type="GO" id="GO:0006508">
    <property type="term" value="P:proteolysis"/>
    <property type="evidence" value="ECO:0007669"/>
    <property type="project" value="InterPro"/>
</dbReference>
<feature type="compositionally biased region" description="Basic and acidic residues" evidence="2">
    <location>
        <begin position="409"/>
        <end position="431"/>
    </location>
</feature>
<dbReference type="EMBL" id="LFZO01000127">
    <property type="protein sequence ID" value="KXT13166.1"/>
    <property type="molecule type" value="Genomic_DNA"/>
</dbReference>
<gene>
    <name evidence="4" type="ORF">AC579_9394</name>
</gene>
<keyword evidence="5" id="KW-1185">Reference proteome</keyword>
<dbReference type="PANTHER" id="PTHR47966:SF51">
    <property type="entry name" value="BETA-SITE APP-CLEAVING ENZYME, ISOFORM A-RELATED"/>
    <property type="match status" value="1"/>
</dbReference>
<dbReference type="InterPro" id="IPR021109">
    <property type="entry name" value="Peptidase_aspartic_dom_sf"/>
</dbReference>
<dbReference type="Proteomes" id="UP000073492">
    <property type="component" value="Unassembled WGS sequence"/>
</dbReference>
<dbReference type="GO" id="GO:0000324">
    <property type="term" value="C:fungal-type vacuole"/>
    <property type="evidence" value="ECO:0007669"/>
    <property type="project" value="TreeGrafter"/>
</dbReference>
<dbReference type="InterPro" id="IPR001461">
    <property type="entry name" value="Aspartic_peptidase_A1"/>
</dbReference>
<accession>A0A139IF24</accession>
<reference evidence="4 5" key="1">
    <citation type="submission" date="2015-07" db="EMBL/GenBank/DDBJ databases">
        <title>Comparative genomics of the Sigatoka disease complex on banana suggests a link between parallel evolutionary changes in Pseudocercospora fijiensis and Pseudocercospora eumusae and increased virulence on the banana host.</title>
        <authorList>
            <person name="Chang T.-C."/>
            <person name="Salvucci A."/>
            <person name="Crous P.W."/>
            <person name="Stergiopoulos I."/>
        </authorList>
    </citation>
    <scope>NUCLEOTIDE SEQUENCE [LARGE SCALE GENOMIC DNA]</scope>
    <source>
        <strain evidence="4 5">CBS 116634</strain>
    </source>
</reference>
<dbReference type="STRING" id="113226.A0A139IF24"/>
<sequence>MAEAIVPSPFILQPTFDWFGNDGNWSTFRINVGSPPQSFQVLPSTVASEFWVAIPVGCSSDPSTGCAASRGVEPFGGVQYQGFQANCSTTWNQQGVFSLGIESALYGPDITGQYGLDTVSFGSVGRSANLTDQAVGGIASGDFWLGIIGLATAQSDFGSQRVSSPLSSMKAQNLTPSASYGLSVGAAHRSSAGGIVIGGFDEAAFEPSNISFAAWAGSARALTVSLQNIVVSNPALGTNTLFTSPLNMSIDMTISQIWFPETVCESIAQLCGLTFDDSTDYFTFTIAANSGENQTYNIVLPYAAFDQQVGWAKYNNGMAYFPIRRARNDTQYVLGRTFLQEAYVVDWERGNFTLGQSRHTNGVTEGSIVPILSPEASQKSTLSTGALAGIRLWQLEHVVGENYGDLKDESHWDEDGVAKELPSRPLKRDAELPGFDQTPGVELPDFP</sequence>
<evidence type="ECO:0000259" key="3">
    <source>
        <dbReference type="PROSITE" id="PS51767"/>
    </source>
</evidence>
<evidence type="ECO:0000313" key="5">
    <source>
        <dbReference type="Proteomes" id="UP000073492"/>
    </source>
</evidence>
<dbReference type="Gene3D" id="2.40.70.10">
    <property type="entry name" value="Acid Proteases"/>
    <property type="match status" value="2"/>
</dbReference>
<dbReference type="AlphaFoldDB" id="A0A139IF24"/>
<evidence type="ECO:0000256" key="2">
    <source>
        <dbReference type="SAM" id="MobiDB-lite"/>
    </source>
</evidence>
<dbReference type="PROSITE" id="PS51767">
    <property type="entry name" value="PEPTIDASE_A1"/>
    <property type="match status" value="1"/>
</dbReference>
<comment type="caution">
    <text evidence="4">The sequence shown here is derived from an EMBL/GenBank/DDBJ whole genome shotgun (WGS) entry which is preliminary data.</text>
</comment>
<dbReference type="PANTHER" id="PTHR47966">
    <property type="entry name" value="BETA-SITE APP-CLEAVING ENZYME, ISOFORM A-RELATED"/>
    <property type="match status" value="1"/>
</dbReference>